<keyword evidence="1" id="KW-1133">Transmembrane helix</keyword>
<sequence length="154" mass="17273">MKKYKGMSLSNAFRQAMGLPLIEKNISPEQADKMVHGGLLRIMPIHNVGDDEHQSGRVGKWHHVGDEKKVHHEHEHDGQLGRHGKHHAHAHAHHGHMGFLHRIHRALASLGPWEGRAVAFVISCGLGVLLHMLFVLVVVAFRTLQVSDITYVVF</sequence>
<evidence type="ECO:0000313" key="3">
    <source>
        <dbReference type="Proteomes" id="UP000076532"/>
    </source>
</evidence>
<dbReference type="EMBL" id="KV417774">
    <property type="protein sequence ID" value="KZP06764.1"/>
    <property type="molecule type" value="Genomic_DNA"/>
</dbReference>
<evidence type="ECO:0000256" key="1">
    <source>
        <dbReference type="SAM" id="Phobius"/>
    </source>
</evidence>
<keyword evidence="1" id="KW-0472">Membrane</keyword>
<keyword evidence="1" id="KW-0812">Transmembrane</keyword>
<proteinExistence type="predicted"/>
<reference evidence="2 3" key="1">
    <citation type="journal article" date="2016" name="Mol. Biol. Evol.">
        <title>Comparative Genomics of Early-Diverging Mushroom-Forming Fungi Provides Insights into the Origins of Lignocellulose Decay Capabilities.</title>
        <authorList>
            <person name="Nagy L.G."/>
            <person name="Riley R."/>
            <person name="Tritt A."/>
            <person name="Adam C."/>
            <person name="Daum C."/>
            <person name="Floudas D."/>
            <person name="Sun H."/>
            <person name="Yadav J.S."/>
            <person name="Pangilinan J."/>
            <person name="Larsson K.H."/>
            <person name="Matsuura K."/>
            <person name="Barry K."/>
            <person name="Labutti K."/>
            <person name="Kuo R."/>
            <person name="Ohm R.A."/>
            <person name="Bhattacharya S.S."/>
            <person name="Shirouzu T."/>
            <person name="Yoshinaga Y."/>
            <person name="Martin F.M."/>
            <person name="Grigoriev I.V."/>
            <person name="Hibbett D.S."/>
        </authorList>
    </citation>
    <scope>NUCLEOTIDE SEQUENCE [LARGE SCALE GENOMIC DNA]</scope>
    <source>
        <strain evidence="2 3">CBS 109695</strain>
    </source>
</reference>
<keyword evidence="3" id="KW-1185">Reference proteome</keyword>
<organism evidence="2 3">
    <name type="scientific">Athelia psychrophila</name>
    <dbReference type="NCBI Taxonomy" id="1759441"/>
    <lineage>
        <taxon>Eukaryota</taxon>
        <taxon>Fungi</taxon>
        <taxon>Dikarya</taxon>
        <taxon>Basidiomycota</taxon>
        <taxon>Agaricomycotina</taxon>
        <taxon>Agaricomycetes</taxon>
        <taxon>Agaricomycetidae</taxon>
        <taxon>Atheliales</taxon>
        <taxon>Atheliaceae</taxon>
        <taxon>Athelia</taxon>
    </lineage>
</organism>
<dbReference type="AlphaFoldDB" id="A0A167X2U4"/>
<evidence type="ECO:0000313" key="2">
    <source>
        <dbReference type="EMBL" id="KZP06764.1"/>
    </source>
</evidence>
<feature type="transmembrane region" description="Helical" evidence="1">
    <location>
        <begin position="117"/>
        <end position="141"/>
    </location>
</feature>
<protein>
    <submittedName>
        <fullName evidence="2">Uncharacterized protein</fullName>
    </submittedName>
</protein>
<name>A0A167X2U4_9AGAM</name>
<gene>
    <name evidence="2" type="ORF">FIBSPDRAFT_966166</name>
</gene>
<accession>A0A167X2U4</accession>
<dbReference type="Proteomes" id="UP000076532">
    <property type="component" value="Unassembled WGS sequence"/>
</dbReference>
<dbReference type="OrthoDB" id="3233375at2759"/>